<dbReference type="PROSITE" id="PS51138">
    <property type="entry name" value="ENT"/>
    <property type="match status" value="1"/>
</dbReference>
<dbReference type="PANTHER" id="PTHR47926">
    <property type="entry name" value="PENTATRICOPEPTIDE REPEAT-CONTAINING PROTEIN"/>
    <property type="match status" value="1"/>
</dbReference>
<keyword evidence="4" id="KW-0539">Nucleus</keyword>
<evidence type="ECO:0000313" key="9">
    <source>
        <dbReference type="EMBL" id="KAH0901016.1"/>
    </source>
</evidence>
<feature type="region of interest" description="Disordered" evidence="6">
    <location>
        <begin position="1172"/>
        <end position="1192"/>
    </location>
</feature>
<accession>A0ABQ8B8B1</accession>
<evidence type="ECO:0000256" key="5">
    <source>
        <dbReference type="PROSITE-ProRule" id="PRU00708"/>
    </source>
</evidence>
<dbReference type="InterPro" id="IPR002885">
    <property type="entry name" value="PPR_rpt"/>
</dbReference>
<evidence type="ECO:0000256" key="4">
    <source>
        <dbReference type="ARBA" id="ARBA00023242"/>
    </source>
</evidence>
<reference evidence="9 10" key="1">
    <citation type="submission" date="2021-05" db="EMBL/GenBank/DDBJ databases">
        <title>Genome Assembly of Synthetic Allotetraploid Brassica napus Reveals Homoeologous Exchanges between Subgenomes.</title>
        <authorList>
            <person name="Davis J.T."/>
        </authorList>
    </citation>
    <scope>NUCLEOTIDE SEQUENCE [LARGE SCALE GENOMIC DNA]</scope>
    <source>
        <strain evidence="10">cv. Da-Ae</strain>
        <tissue evidence="9">Seedling</tissue>
    </source>
</reference>
<dbReference type="InterPro" id="IPR011990">
    <property type="entry name" value="TPR-like_helical_dom_sf"/>
</dbReference>
<evidence type="ECO:0000256" key="7">
    <source>
        <dbReference type="SAM" id="SignalP"/>
    </source>
</evidence>
<protein>
    <recommendedName>
        <fullName evidence="8">ENT domain-containing protein</fullName>
    </recommendedName>
</protein>
<dbReference type="Gene3D" id="1.25.40.10">
    <property type="entry name" value="Tetratricopeptide repeat domain"/>
    <property type="match status" value="6"/>
</dbReference>
<feature type="repeat" description="PPR" evidence="5">
    <location>
        <begin position="1290"/>
        <end position="1324"/>
    </location>
</feature>
<feature type="domain" description="ENT" evidence="8">
    <location>
        <begin position="984"/>
        <end position="1073"/>
    </location>
</feature>
<dbReference type="InterPro" id="IPR005491">
    <property type="entry name" value="ENT_dom"/>
</dbReference>
<feature type="signal peptide" evidence="7">
    <location>
        <begin position="1"/>
        <end position="17"/>
    </location>
</feature>
<comment type="subcellular location">
    <subcellularLocation>
        <location evidence="1">Nucleus</location>
    </subcellularLocation>
</comment>
<dbReference type="Pfam" id="PF14432">
    <property type="entry name" value="DYW_deaminase"/>
    <property type="match status" value="1"/>
</dbReference>
<organism evidence="9 10">
    <name type="scientific">Brassica napus</name>
    <name type="common">Rape</name>
    <dbReference type="NCBI Taxonomy" id="3708"/>
    <lineage>
        <taxon>Eukaryota</taxon>
        <taxon>Viridiplantae</taxon>
        <taxon>Streptophyta</taxon>
        <taxon>Embryophyta</taxon>
        <taxon>Tracheophyta</taxon>
        <taxon>Spermatophyta</taxon>
        <taxon>Magnoliopsida</taxon>
        <taxon>eudicotyledons</taxon>
        <taxon>Gunneridae</taxon>
        <taxon>Pentapetalae</taxon>
        <taxon>rosids</taxon>
        <taxon>malvids</taxon>
        <taxon>Brassicales</taxon>
        <taxon>Brassicaceae</taxon>
        <taxon>Brassiceae</taxon>
        <taxon>Brassica</taxon>
    </lineage>
</organism>
<dbReference type="SMART" id="SM00743">
    <property type="entry name" value="Agenet"/>
    <property type="match status" value="2"/>
</dbReference>
<comment type="similarity">
    <text evidence="2">Belongs to the PPR family. PCMP-H subfamily.</text>
</comment>
<feature type="repeat" description="PPR" evidence="5">
    <location>
        <begin position="517"/>
        <end position="547"/>
    </location>
</feature>
<name>A0ABQ8B8B1_BRANA</name>
<dbReference type="SMART" id="SM01191">
    <property type="entry name" value="ENT"/>
    <property type="match status" value="1"/>
</dbReference>
<gene>
    <name evidence="9" type="ORF">HID58_040519</name>
</gene>
<dbReference type="InterPro" id="IPR014002">
    <property type="entry name" value="Agenet_dom_plant"/>
</dbReference>
<dbReference type="InterPro" id="IPR046960">
    <property type="entry name" value="PPR_At4g14850-like_plant"/>
</dbReference>
<dbReference type="NCBIfam" id="TIGR00756">
    <property type="entry name" value="PPR"/>
    <property type="match status" value="5"/>
</dbReference>
<feature type="repeat" description="PPR" evidence="5">
    <location>
        <begin position="248"/>
        <end position="283"/>
    </location>
</feature>
<feature type="repeat" description="PPR" evidence="5">
    <location>
        <begin position="548"/>
        <end position="582"/>
    </location>
</feature>
<sequence>NPASFLLLMTLLSYLHCTPSKSFPFRIFRYHLISAHKLFDGSSQRNATTYINHSISESLRRGSPSQALAIFSKNLQLGLSGRNIINEVTLCLALKACRGDTKLGCQVHGFSITSGFTSFVCVSNAVMGMYRKAGRFDNALCIFESLVDRDVVSWNTILSGFDEDQVAMSFVVRMRSAGVVFDAFTYSTALSFCVGSEGFGLGLQLHSIVVKTGLESDVVVGNSFITMYSRGGSFRDARRVFDEKVVKDMITWNSLLSGLSQGGNLGFEAVLVFREMMREGVELDHVSFTSVITTCCHENDLKIARQIHGLCLKRGYATLVSVGNMLMTSYWKCGVVEAARSVFDEMSERNVISWTTMISANKDDAVSIFHKMRLDGVFPNEITFIGLINAVKCNEQIKEGVKIHGICIKTGFASKPSIGNSFITMYAKFEALEDAKKAFDEINVKEIISWNAMISGFAQNGFSLEALRMFLSAAAEATPNEYTFGSVLNAIASAENISLRHGQRCHAHILKLGLNSCPVVSSALLDMYAKRGSIDESEKVFDEMSEKNQFVWTSIISAYSSHGDFESVMNSFQEMVSENIAPDLITLHGDSKMGEKVAELVMEMEPKLSGSYVQMYNIHAEMGQWEKAAEIRRKMRKREVKKEIGTSWVDFIGSDGSLTTIGFSSGDKSHSKSDEIYRMVETLGLEMDLEEEGFYSEFRVEVFSNKEAPYGAWRCAEIISGNGHTYNVRFFSFHEEAVMERVPRKVIRPCPPQVDVGRWEAGELVEVLDSFSWKAATVRQELCGNYYVVRLLGTPAEFTFHKANVRVRQSWQDERWVAIGKISGSVKSSLLTGSDVQRKLKPQVNSKRLQEPSVVSARMLKRPSPHNWPECAESCTGNTKKIRSLEAPSSKNGETGCCQMVRVRSKGSSEGVRAGSLVADDCFDSDATSVGSCSAASDDDESNMPPCMLDGSGPQADSCSSEAESFCGLREEARRKHSLAGGDGVRRSCRSELYTYRSTLGDLFASGPLSWEQETSLTDLRLSLNISDDEHLMEVKNLISAGTLSPCPRHARPFAFRGLTLMLGSTSKLRHPFSCDSLKPLGPLLRNLSTAAERLGSLNPNPTGTSSNQVDFVNRDQYVGGFQQNSYGQSLNPDYPPVSSQNPNGFYQSSDLFDQRHRNWLSGSDDCSSYGNYNQENAGFSDPQVQSHQDNSGYDSLDALCREGNVKEAVDIIKSWRNQGYIVDLPRLLWIAKLCGDAQALQEAKVVHEFITSSVSPADTSAYNSVIEMYSCCESVEDALSVFESMPEKNSQTWCIIIRCLAKNGHEEDAVDMFSRFKEEGNRPDGEIFKEVFFACGVLGDVNEGLLHFESMRRDYEIVPDMEHYVSVVKMLAEPGYLDDALRFVELVEPDAVDLWETLMNLARVHGDLDLGDKCQDMVEKLDASRLSKESKAGFVPVESSDTAKEKLQRMATRDNFRAGDISLPENREYYMALKSLKEHMVELGYVPESRLALHDVDQESRDENLFNHNERFAFVSSFLNTPARSEVLVRKNLRVCIDCHNALKLMSKIVGRRLISRDVKRYHHMEDGVCSCRDYW</sequence>
<dbReference type="Pfam" id="PF20431">
    <property type="entry name" value="E_motif"/>
    <property type="match status" value="1"/>
</dbReference>
<dbReference type="EMBL" id="JAGKQM010000011">
    <property type="protein sequence ID" value="KAH0901016.1"/>
    <property type="molecule type" value="Genomic_DNA"/>
</dbReference>
<evidence type="ECO:0000259" key="8">
    <source>
        <dbReference type="PROSITE" id="PS51138"/>
    </source>
</evidence>
<dbReference type="CDD" id="cd20406">
    <property type="entry name" value="Tudor_Agenet_AtDUF_rpt2_4"/>
    <property type="match status" value="1"/>
</dbReference>
<dbReference type="InterPro" id="IPR046848">
    <property type="entry name" value="E_motif"/>
</dbReference>
<evidence type="ECO:0000313" key="10">
    <source>
        <dbReference type="Proteomes" id="UP000824890"/>
    </source>
</evidence>
<dbReference type="Pfam" id="PF13041">
    <property type="entry name" value="PPR_2"/>
    <property type="match status" value="1"/>
</dbReference>
<dbReference type="InterPro" id="IPR032867">
    <property type="entry name" value="DYW_dom"/>
</dbReference>
<feature type="repeat" description="PPR" evidence="5">
    <location>
        <begin position="1259"/>
        <end position="1289"/>
    </location>
</feature>
<evidence type="ECO:0000256" key="6">
    <source>
        <dbReference type="SAM" id="MobiDB-lite"/>
    </source>
</evidence>
<dbReference type="PROSITE" id="PS51375">
    <property type="entry name" value="PPR"/>
    <property type="match status" value="5"/>
</dbReference>
<dbReference type="SUPFAM" id="SSF158639">
    <property type="entry name" value="ENT-like"/>
    <property type="match status" value="1"/>
</dbReference>
<proteinExistence type="inferred from homology"/>
<dbReference type="InterPro" id="IPR008395">
    <property type="entry name" value="Agenet-like_dom"/>
</dbReference>
<evidence type="ECO:0000256" key="1">
    <source>
        <dbReference type="ARBA" id="ARBA00004123"/>
    </source>
</evidence>
<feature type="chain" id="PRO_5046263633" description="ENT domain-containing protein" evidence="7">
    <location>
        <begin position="18"/>
        <end position="1577"/>
    </location>
</feature>
<evidence type="ECO:0000256" key="2">
    <source>
        <dbReference type="ARBA" id="ARBA00006643"/>
    </source>
</evidence>
<keyword evidence="3" id="KW-0677">Repeat</keyword>
<feature type="non-terminal residue" evidence="9">
    <location>
        <position position="1"/>
    </location>
</feature>
<evidence type="ECO:0000256" key="3">
    <source>
        <dbReference type="ARBA" id="ARBA00022737"/>
    </source>
</evidence>
<dbReference type="SUPFAM" id="SSF48452">
    <property type="entry name" value="TPR-like"/>
    <property type="match status" value="2"/>
</dbReference>
<comment type="caution">
    <text evidence="9">The sequence shown here is derived from an EMBL/GenBank/DDBJ whole genome shotgun (WGS) entry which is preliminary data.</text>
</comment>
<dbReference type="Gene3D" id="1.10.1240.40">
    <property type="entry name" value="ENT domain"/>
    <property type="match status" value="1"/>
</dbReference>
<feature type="region of interest" description="Disordered" evidence="6">
    <location>
        <begin position="1123"/>
        <end position="1143"/>
    </location>
</feature>
<keyword evidence="10" id="KW-1185">Reference proteome</keyword>
<dbReference type="Pfam" id="PF01535">
    <property type="entry name" value="PPR"/>
    <property type="match status" value="7"/>
</dbReference>
<dbReference type="InterPro" id="IPR036142">
    <property type="entry name" value="ENT_dom-like_sf"/>
</dbReference>
<dbReference type="Pfam" id="PF13812">
    <property type="entry name" value="PPR_3"/>
    <property type="match status" value="1"/>
</dbReference>
<dbReference type="Pfam" id="PF05641">
    <property type="entry name" value="Agenet"/>
    <property type="match status" value="1"/>
</dbReference>
<dbReference type="Proteomes" id="UP000824890">
    <property type="component" value="Unassembled WGS sequence"/>
</dbReference>
<keyword evidence="7" id="KW-0732">Signal</keyword>